<evidence type="ECO:0000256" key="1">
    <source>
        <dbReference type="SAM" id="SignalP"/>
    </source>
</evidence>
<feature type="chain" id="PRO_5037597762" evidence="1">
    <location>
        <begin position="27"/>
        <end position="131"/>
    </location>
</feature>
<dbReference type="Proteomes" id="UP000670475">
    <property type="component" value="Unassembled WGS sequence"/>
</dbReference>
<gene>
    <name evidence="2" type="ORF">JFN87_01825</name>
</gene>
<sequence>MKHRATAAALAAVAALAALTACSSSSDDSKPAANVPAYKITHQDTSGNQRTVTVEVTSTKDLRAVFDDVTGKLTDDAGWFVEINCATGATKGADNRLANGRKAVGSIGAAATGLDDGKTAYEANKGRTCPA</sequence>
<accession>A0A940M506</accession>
<organism evidence="2 3">
    <name type="scientific">Streptomyces montanisoli</name>
    <dbReference type="NCBI Taxonomy" id="2798581"/>
    <lineage>
        <taxon>Bacteria</taxon>
        <taxon>Bacillati</taxon>
        <taxon>Actinomycetota</taxon>
        <taxon>Actinomycetes</taxon>
        <taxon>Kitasatosporales</taxon>
        <taxon>Streptomycetaceae</taxon>
        <taxon>Streptomyces</taxon>
    </lineage>
</organism>
<keyword evidence="1" id="KW-0732">Signal</keyword>
<proteinExistence type="predicted"/>
<dbReference type="EMBL" id="JAGIQL010000003">
    <property type="protein sequence ID" value="MBP0456240.1"/>
    <property type="molecule type" value="Genomic_DNA"/>
</dbReference>
<evidence type="ECO:0000313" key="3">
    <source>
        <dbReference type="Proteomes" id="UP000670475"/>
    </source>
</evidence>
<evidence type="ECO:0000313" key="2">
    <source>
        <dbReference type="EMBL" id="MBP0456240.1"/>
    </source>
</evidence>
<reference evidence="2" key="1">
    <citation type="submission" date="2021-03" db="EMBL/GenBank/DDBJ databases">
        <title>Whole genome sequence of Streptomyces bomunensis MMS17-BM035.</title>
        <authorList>
            <person name="Lee J.H."/>
        </authorList>
    </citation>
    <scope>NUCLEOTIDE SEQUENCE</scope>
    <source>
        <strain evidence="2">MMS17-BM035</strain>
    </source>
</reference>
<name>A0A940M506_9ACTN</name>
<protein>
    <submittedName>
        <fullName evidence="2">Uncharacterized protein</fullName>
    </submittedName>
</protein>
<feature type="signal peptide" evidence="1">
    <location>
        <begin position="1"/>
        <end position="26"/>
    </location>
</feature>
<dbReference type="RefSeq" id="WP_209338015.1">
    <property type="nucleotide sequence ID" value="NZ_JAGIQL010000003.1"/>
</dbReference>
<comment type="caution">
    <text evidence="2">The sequence shown here is derived from an EMBL/GenBank/DDBJ whole genome shotgun (WGS) entry which is preliminary data.</text>
</comment>
<dbReference type="PROSITE" id="PS51257">
    <property type="entry name" value="PROKAR_LIPOPROTEIN"/>
    <property type="match status" value="1"/>
</dbReference>
<keyword evidence="3" id="KW-1185">Reference proteome</keyword>
<dbReference type="AlphaFoldDB" id="A0A940M506"/>